<feature type="binding site" evidence="6">
    <location>
        <position position="145"/>
    </location>
    <ligand>
        <name>substrate</name>
    </ligand>
</feature>
<evidence type="ECO:0000256" key="4">
    <source>
        <dbReference type="ARBA" id="ARBA00022813"/>
    </source>
</evidence>
<feature type="site" description="Cleavage; by autolysis" evidence="6">
    <location>
        <begin position="182"/>
        <end position="183"/>
    </location>
</feature>
<evidence type="ECO:0000256" key="5">
    <source>
        <dbReference type="ARBA" id="ARBA00023315"/>
    </source>
</evidence>
<keyword evidence="4 6" id="KW-0068">Autocatalytic cleavage</keyword>
<evidence type="ECO:0000313" key="8">
    <source>
        <dbReference type="Proteomes" id="UP000295781"/>
    </source>
</evidence>
<reference evidence="7 8" key="1">
    <citation type="submission" date="2015-09" db="EMBL/GenBank/DDBJ databases">
        <title>Sorangium comparison.</title>
        <authorList>
            <person name="Zaburannyi N."/>
            <person name="Bunk B."/>
            <person name="Overmann J."/>
            <person name="Mueller R."/>
        </authorList>
    </citation>
    <scope>NUCLEOTIDE SEQUENCE [LARGE SCALE GENOMIC DNA]</scope>
    <source>
        <strain evidence="7 8">So ceGT47</strain>
    </source>
</reference>
<dbReference type="EC" id="2.3.1.35" evidence="6"/>
<feature type="binding site" evidence="6">
    <location>
        <position position="391"/>
    </location>
    <ligand>
        <name>substrate</name>
    </ligand>
</feature>
<dbReference type="Proteomes" id="UP000295781">
    <property type="component" value="Chromosome"/>
</dbReference>
<comment type="subunit">
    <text evidence="2 6">Heterotetramer of two alpha and two beta chains.</text>
</comment>
<dbReference type="PANTHER" id="PTHR23100:SF0">
    <property type="entry name" value="ARGININE BIOSYNTHESIS BIFUNCTIONAL PROTEIN ARGJ, MITOCHONDRIAL"/>
    <property type="match status" value="1"/>
</dbReference>
<feature type="chain" id="PRO_5023247483" description="Arginine biosynthesis bifunctional protein ArgJ alpha chain" evidence="6">
    <location>
        <begin position="1"/>
        <end position="182"/>
    </location>
</feature>
<evidence type="ECO:0000313" key="7">
    <source>
        <dbReference type="EMBL" id="AUX22048.1"/>
    </source>
</evidence>
<feature type="binding site" evidence="6">
    <location>
        <position position="263"/>
    </location>
    <ligand>
        <name>substrate</name>
    </ligand>
</feature>
<comment type="subcellular location">
    <subcellularLocation>
        <location evidence="6">Cytoplasm</location>
    </subcellularLocation>
</comment>
<dbReference type="NCBIfam" id="TIGR00120">
    <property type="entry name" value="ArgJ"/>
    <property type="match status" value="1"/>
</dbReference>
<dbReference type="OrthoDB" id="9804242at2"/>
<evidence type="ECO:0000256" key="1">
    <source>
        <dbReference type="ARBA" id="ARBA00006774"/>
    </source>
</evidence>
<accession>A0A4P2PZJ5</accession>
<keyword evidence="6" id="KW-0511">Multifunctional enzyme</keyword>
<dbReference type="EC" id="2.3.1.1" evidence="6"/>
<comment type="pathway">
    <text evidence="6">Amino-acid biosynthesis; L-arginine biosynthesis; N(2)-acetyl-L-ornithine from L-glutamate: step 1/4.</text>
</comment>
<dbReference type="GO" id="GO:0004358">
    <property type="term" value="F:L-glutamate N-acetyltransferase activity, acting on acetyl-L-ornithine as donor"/>
    <property type="evidence" value="ECO:0007669"/>
    <property type="project" value="UniProtKB-UniRule"/>
</dbReference>
<feature type="active site" description="Nucleophile" evidence="6">
    <location>
        <position position="183"/>
    </location>
</feature>
<dbReference type="CDD" id="cd02152">
    <property type="entry name" value="OAT"/>
    <property type="match status" value="1"/>
</dbReference>
<dbReference type="GO" id="GO:0004042">
    <property type="term" value="F:L-glutamate N-acetyltransferase activity"/>
    <property type="evidence" value="ECO:0007669"/>
    <property type="project" value="UniProtKB-UniRule"/>
</dbReference>
<evidence type="ECO:0000256" key="3">
    <source>
        <dbReference type="ARBA" id="ARBA00022679"/>
    </source>
</evidence>
<dbReference type="Gene3D" id="3.60.70.12">
    <property type="entry name" value="L-amino peptidase D-ALA esterase/amidase"/>
    <property type="match status" value="1"/>
</dbReference>
<dbReference type="Pfam" id="PF01960">
    <property type="entry name" value="ArgJ"/>
    <property type="match status" value="1"/>
</dbReference>
<dbReference type="PANTHER" id="PTHR23100">
    <property type="entry name" value="ARGININE BIOSYNTHESIS BIFUNCTIONAL PROTEIN ARGJ"/>
    <property type="match status" value="1"/>
</dbReference>
<dbReference type="AlphaFoldDB" id="A0A4P2PZJ5"/>
<feature type="binding site" evidence="6">
    <location>
        <position position="183"/>
    </location>
    <ligand>
        <name>substrate</name>
    </ligand>
</feature>
<dbReference type="EMBL" id="CP012670">
    <property type="protein sequence ID" value="AUX22048.1"/>
    <property type="molecule type" value="Genomic_DNA"/>
</dbReference>
<dbReference type="Gene3D" id="3.10.20.340">
    <property type="entry name" value="ArgJ beta chain, C-terminal domain"/>
    <property type="match status" value="1"/>
</dbReference>
<feature type="site" description="Involved in the stabilization of negative charge on the oxyanion by the formation of the oxyanion hole" evidence="6">
    <location>
        <position position="109"/>
    </location>
</feature>
<keyword evidence="3 6" id="KW-0808">Transferase</keyword>
<dbReference type="GO" id="GO:0006526">
    <property type="term" value="P:L-arginine biosynthetic process"/>
    <property type="evidence" value="ECO:0007669"/>
    <property type="project" value="UniProtKB-UniRule"/>
</dbReference>
<name>A0A4P2PZJ5_SORCE</name>
<dbReference type="InterPro" id="IPR002813">
    <property type="entry name" value="Arg_biosynth_ArgJ"/>
</dbReference>
<dbReference type="InterPro" id="IPR042195">
    <property type="entry name" value="ArgJ_beta_C"/>
</dbReference>
<dbReference type="RefSeq" id="WP_129347280.1">
    <property type="nucleotide sequence ID" value="NZ_CP012670.1"/>
</dbReference>
<feature type="binding site" evidence="6">
    <location>
        <position position="168"/>
    </location>
    <ligand>
        <name>substrate</name>
    </ligand>
</feature>
<protein>
    <recommendedName>
        <fullName evidence="6">Arginine biosynthesis bifunctional protein ArgJ</fullName>
    </recommendedName>
    <domain>
        <recommendedName>
            <fullName evidence="6">Glutamate N-acetyltransferase</fullName>
            <ecNumber evidence="6">2.3.1.35</ecNumber>
        </recommendedName>
        <alternativeName>
            <fullName evidence="6">Ornithine acetyltransferase</fullName>
            <shortName evidence="6">OATase</shortName>
        </alternativeName>
        <alternativeName>
            <fullName evidence="6">Ornithine transacetylase</fullName>
        </alternativeName>
    </domain>
    <domain>
        <recommendedName>
            <fullName evidence="6">Amino-acid acetyltransferase</fullName>
            <ecNumber evidence="6">2.3.1.1</ecNumber>
        </recommendedName>
        <alternativeName>
            <fullName evidence="6">N-acetylglutamate synthase</fullName>
            <shortName evidence="6">AGSase</shortName>
        </alternativeName>
    </domain>
    <component>
        <recommendedName>
            <fullName evidence="6">Arginine biosynthesis bifunctional protein ArgJ alpha chain</fullName>
        </recommendedName>
    </component>
    <component>
        <recommendedName>
            <fullName evidence="6">Arginine biosynthesis bifunctional protein ArgJ beta chain</fullName>
        </recommendedName>
    </component>
</protein>
<keyword evidence="6" id="KW-0963">Cytoplasm</keyword>
<proteinExistence type="inferred from homology"/>
<gene>
    <name evidence="6 7" type="primary">argJ</name>
    <name evidence="7" type="ORF">SOCEGT47_025490</name>
</gene>
<comment type="catalytic activity">
    <reaction evidence="6">
        <text>N(2)-acetyl-L-ornithine + L-glutamate = N-acetyl-L-glutamate + L-ornithine</text>
        <dbReference type="Rhea" id="RHEA:15349"/>
        <dbReference type="ChEBI" id="CHEBI:29985"/>
        <dbReference type="ChEBI" id="CHEBI:44337"/>
        <dbReference type="ChEBI" id="CHEBI:46911"/>
        <dbReference type="ChEBI" id="CHEBI:57805"/>
        <dbReference type="EC" id="2.3.1.35"/>
    </reaction>
</comment>
<sequence length="391" mass="40571">MSFEPVAGFRFGAISAGIRRDGRIDVALAVADQPAAVAGMFTRNVVRAAPVDIAMQRIRSGRARAVIVNSGCANACTGEAGWRAALDTTRAVADAIGAPEEEVLPASTGVIGAVLPAHRIVERVPELSARLSPSGYLDFAQAICTTDRWPKLSQRKLGDGATLLGIGKGAGMIHPDVGPPHATMLVFLFTDAVLDLGEANEALAAACDATFNACTVDGDTSTNDTVLLLSSGASKRRVSRDELMRPLVEVCGDLARSMVADGEGSTHVAEIRVRGLSTRDAARAVARTVATSLLVKTALFGKDANWGRLLAAAGRAGVPFDPAEAQVLVGGIPIVRSGVAVGPDAELRANEVLGRDTYVIELVLGSGPGDFSYLTSDLGHGYVDVNAGYRS</sequence>
<keyword evidence="5 6" id="KW-0012">Acyltransferase</keyword>
<dbReference type="GO" id="GO:0005737">
    <property type="term" value="C:cytoplasm"/>
    <property type="evidence" value="ECO:0007669"/>
    <property type="project" value="UniProtKB-SubCell"/>
</dbReference>
<dbReference type="UniPathway" id="UPA00068">
    <property type="reaction ID" value="UER00106"/>
</dbReference>
<dbReference type="NCBIfam" id="NF003802">
    <property type="entry name" value="PRK05388.1"/>
    <property type="match status" value="1"/>
</dbReference>
<feature type="site" description="Involved in the stabilization of negative charge on the oxyanion by the formation of the oxyanion hole" evidence="6">
    <location>
        <position position="108"/>
    </location>
</feature>
<feature type="binding site" evidence="6">
    <location>
        <position position="386"/>
    </location>
    <ligand>
        <name>substrate</name>
    </ligand>
</feature>
<evidence type="ECO:0000256" key="2">
    <source>
        <dbReference type="ARBA" id="ARBA00011475"/>
    </source>
</evidence>
<comment type="function">
    <text evidence="6">Catalyzes two activities which are involved in the cyclic version of arginine biosynthesis: the synthesis of N-acetylglutamate from glutamate and acetyl-CoA as the acetyl donor, and of ornithine by transacetylation between N(2)-acetylornithine and glutamate.</text>
</comment>
<dbReference type="InterPro" id="IPR016117">
    <property type="entry name" value="ArgJ-like_dom_sf"/>
</dbReference>
<keyword evidence="6" id="KW-0028">Amino-acid biosynthesis</keyword>
<dbReference type="HAMAP" id="MF_01106">
    <property type="entry name" value="ArgJ"/>
    <property type="match status" value="1"/>
</dbReference>
<comment type="similarity">
    <text evidence="1 6">Belongs to the ArgJ family.</text>
</comment>
<comment type="catalytic activity">
    <reaction evidence="6">
        <text>L-glutamate + acetyl-CoA = N-acetyl-L-glutamate + CoA + H(+)</text>
        <dbReference type="Rhea" id="RHEA:24292"/>
        <dbReference type="ChEBI" id="CHEBI:15378"/>
        <dbReference type="ChEBI" id="CHEBI:29985"/>
        <dbReference type="ChEBI" id="CHEBI:44337"/>
        <dbReference type="ChEBI" id="CHEBI:57287"/>
        <dbReference type="ChEBI" id="CHEBI:57288"/>
        <dbReference type="EC" id="2.3.1.1"/>
    </reaction>
</comment>
<feature type="chain" id="PRO_5023247484" description="Arginine biosynthesis bifunctional protein ArgJ beta chain" evidence="6">
    <location>
        <begin position="183"/>
        <end position="391"/>
    </location>
</feature>
<evidence type="ECO:0000256" key="6">
    <source>
        <dbReference type="HAMAP-Rule" id="MF_01106"/>
    </source>
</evidence>
<comment type="pathway">
    <text evidence="6">Amino-acid biosynthesis; L-arginine biosynthesis; L-ornithine and N-acetyl-L-glutamate from L-glutamate and N(2)-acetyl-L-ornithine (cyclic): step 1/1.</text>
</comment>
<dbReference type="SUPFAM" id="SSF56266">
    <property type="entry name" value="DmpA/ArgJ-like"/>
    <property type="match status" value="1"/>
</dbReference>
<organism evidence="7 8">
    <name type="scientific">Sorangium cellulosum</name>
    <name type="common">Polyangium cellulosum</name>
    <dbReference type="NCBI Taxonomy" id="56"/>
    <lineage>
        <taxon>Bacteria</taxon>
        <taxon>Pseudomonadati</taxon>
        <taxon>Myxococcota</taxon>
        <taxon>Polyangia</taxon>
        <taxon>Polyangiales</taxon>
        <taxon>Polyangiaceae</taxon>
        <taxon>Sorangium</taxon>
    </lineage>
</organism>
<dbReference type="GO" id="GO:0006592">
    <property type="term" value="P:ornithine biosynthetic process"/>
    <property type="evidence" value="ECO:0007669"/>
    <property type="project" value="TreeGrafter"/>
</dbReference>
<keyword evidence="6" id="KW-0055">Arginine biosynthesis</keyword>